<sequence length="46" mass="5534">MTKASINDVWTRLKKMVRESEQTDNKKQNFDEVRLSLTVIRRRKLA</sequence>
<accession>A0A6M3JRZ5</accession>
<dbReference type="EMBL" id="MT141893">
    <property type="protein sequence ID" value="QJA71705.1"/>
    <property type="molecule type" value="Genomic_DNA"/>
</dbReference>
<proteinExistence type="predicted"/>
<reference evidence="1" key="1">
    <citation type="submission" date="2020-03" db="EMBL/GenBank/DDBJ databases">
        <title>The deep terrestrial virosphere.</title>
        <authorList>
            <person name="Holmfeldt K."/>
            <person name="Nilsson E."/>
            <person name="Simone D."/>
            <person name="Lopez-Fernandez M."/>
            <person name="Wu X."/>
            <person name="de Brujin I."/>
            <person name="Lundin D."/>
            <person name="Andersson A."/>
            <person name="Bertilsson S."/>
            <person name="Dopson M."/>
        </authorList>
    </citation>
    <scope>NUCLEOTIDE SEQUENCE</scope>
    <source>
        <strain evidence="1">MM415A03092</strain>
    </source>
</reference>
<organism evidence="1">
    <name type="scientific">viral metagenome</name>
    <dbReference type="NCBI Taxonomy" id="1070528"/>
    <lineage>
        <taxon>unclassified sequences</taxon>
        <taxon>metagenomes</taxon>
        <taxon>organismal metagenomes</taxon>
    </lineage>
</organism>
<evidence type="ECO:0000313" key="1">
    <source>
        <dbReference type="EMBL" id="QJA71705.1"/>
    </source>
</evidence>
<name>A0A6M3JRZ5_9ZZZZ</name>
<protein>
    <submittedName>
        <fullName evidence="1">Uncharacterized protein</fullName>
    </submittedName>
</protein>
<gene>
    <name evidence="1" type="ORF">MM415A03092_0005</name>
</gene>
<dbReference type="AlphaFoldDB" id="A0A6M3JRZ5"/>